<accession>A0A3N4HRD6</accession>
<dbReference type="EMBL" id="ML119785">
    <property type="protein sequence ID" value="RPA74611.1"/>
    <property type="molecule type" value="Genomic_DNA"/>
</dbReference>
<sequence>MQGSSIICLHARRSAGDLQNRRYPAVDFRLPTNQATIVTFSMMSLKVARTLQELLGFFVCSFDGCYRMQMQILPGVKLASRHHQFESALSFLYIRIAVTIITQMQVYWLDTTCFRFEASVGSFAARALEDQFLLLLMGDRDTGCRRQIQLESRQVSS</sequence>
<protein>
    <submittedName>
        <fullName evidence="1">Uncharacterized protein</fullName>
    </submittedName>
</protein>
<evidence type="ECO:0000313" key="2">
    <source>
        <dbReference type="Proteomes" id="UP000275078"/>
    </source>
</evidence>
<dbReference type="AlphaFoldDB" id="A0A3N4HRD6"/>
<proteinExistence type="predicted"/>
<gene>
    <name evidence="1" type="ORF">BJ508DRAFT_312713</name>
</gene>
<reference evidence="1 2" key="1">
    <citation type="journal article" date="2018" name="Nat. Ecol. Evol.">
        <title>Pezizomycetes genomes reveal the molecular basis of ectomycorrhizal truffle lifestyle.</title>
        <authorList>
            <person name="Murat C."/>
            <person name="Payen T."/>
            <person name="Noel B."/>
            <person name="Kuo A."/>
            <person name="Morin E."/>
            <person name="Chen J."/>
            <person name="Kohler A."/>
            <person name="Krizsan K."/>
            <person name="Balestrini R."/>
            <person name="Da Silva C."/>
            <person name="Montanini B."/>
            <person name="Hainaut M."/>
            <person name="Levati E."/>
            <person name="Barry K.W."/>
            <person name="Belfiori B."/>
            <person name="Cichocki N."/>
            <person name="Clum A."/>
            <person name="Dockter R.B."/>
            <person name="Fauchery L."/>
            <person name="Guy J."/>
            <person name="Iotti M."/>
            <person name="Le Tacon F."/>
            <person name="Lindquist E.A."/>
            <person name="Lipzen A."/>
            <person name="Malagnac F."/>
            <person name="Mello A."/>
            <person name="Molinier V."/>
            <person name="Miyauchi S."/>
            <person name="Poulain J."/>
            <person name="Riccioni C."/>
            <person name="Rubini A."/>
            <person name="Sitrit Y."/>
            <person name="Splivallo R."/>
            <person name="Traeger S."/>
            <person name="Wang M."/>
            <person name="Zifcakova L."/>
            <person name="Wipf D."/>
            <person name="Zambonelli A."/>
            <person name="Paolocci F."/>
            <person name="Nowrousian M."/>
            <person name="Ottonello S."/>
            <person name="Baldrian P."/>
            <person name="Spatafora J.W."/>
            <person name="Henrissat B."/>
            <person name="Nagy L.G."/>
            <person name="Aury J.M."/>
            <person name="Wincker P."/>
            <person name="Grigoriev I.V."/>
            <person name="Bonfante P."/>
            <person name="Martin F.M."/>
        </authorList>
    </citation>
    <scope>NUCLEOTIDE SEQUENCE [LARGE SCALE GENOMIC DNA]</scope>
    <source>
        <strain evidence="1 2">RN42</strain>
    </source>
</reference>
<organism evidence="1 2">
    <name type="scientific">Ascobolus immersus RN42</name>
    <dbReference type="NCBI Taxonomy" id="1160509"/>
    <lineage>
        <taxon>Eukaryota</taxon>
        <taxon>Fungi</taxon>
        <taxon>Dikarya</taxon>
        <taxon>Ascomycota</taxon>
        <taxon>Pezizomycotina</taxon>
        <taxon>Pezizomycetes</taxon>
        <taxon>Pezizales</taxon>
        <taxon>Ascobolaceae</taxon>
        <taxon>Ascobolus</taxon>
    </lineage>
</organism>
<name>A0A3N4HRD6_ASCIM</name>
<dbReference type="Proteomes" id="UP000275078">
    <property type="component" value="Unassembled WGS sequence"/>
</dbReference>
<evidence type="ECO:0000313" key="1">
    <source>
        <dbReference type="EMBL" id="RPA74611.1"/>
    </source>
</evidence>
<keyword evidence="2" id="KW-1185">Reference proteome</keyword>